<protein>
    <submittedName>
        <fullName evidence="1">Uncharacterized protein</fullName>
    </submittedName>
</protein>
<dbReference type="EMBL" id="OA567912">
    <property type="protein sequence ID" value="CAD7200947.1"/>
    <property type="molecule type" value="Genomic_DNA"/>
</dbReference>
<gene>
    <name evidence="1" type="ORF">TDIB3V08_LOCUS7157</name>
</gene>
<sequence>MNVSETRKVEAMGMKFVRTILAVTRRDKIWYEVIRKRVWVQGVYEIVEEARLEWYEYEATADDDVEFEDEEEIVEETE</sequence>
<reference evidence="1" key="1">
    <citation type="submission" date="2020-11" db="EMBL/GenBank/DDBJ databases">
        <authorList>
            <person name="Tran Van P."/>
        </authorList>
    </citation>
    <scope>NUCLEOTIDE SEQUENCE</scope>
</reference>
<name>A0A7R8ZAY3_TIMDO</name>
<accession>A0A7R8ZAY3</accession>
<evidence type="ECO:0000313" key="1">
    <source>
        <dbReference type="EMBL" id="CAD7200947.1"/>
    </source>
</evidence>
<organism evidence="1">
    <name type="scientific">Timema douglasi</name>
    <name type="common">Walking stick</name>
    <dbReference type="NCBI Taxonomy" id="61478"/>
    <lineage>
        <taxon>Eukaryota</taxon>
        <taxon>Metazoa</taxon>
        <taxon>Ecdysozoa</taxon>
        <taxon>Arthropoda</taxon>
        <taxon>Hexapoda</taxon>
        <taxon>Insecta</taxon>
        <taxon>Pterygota</taxon>
        <taxon>Neoptera</taxon>
        <taxon>Polyneoptera</taxon>
        <taxon>Phasmatodea</taxon>
        <taxon>Timematodea</taxon>
        <taxon>Timematoidea</taxon>
        <taxon>Timematidae</taxon>
        <taxon>Timema</taxon>
    </lineage>
</organism>
<dbReference type="AlphaFoldDB" id="A0A7R8ZAY3"/>
<proteinExistence type="predicted"/>